<sequence>MENSGTTRFTSPEMEAALHLIQLSGDTDVDVHVTGFSSSSGEVFPAKMKRRRKESVCDHHDESQGSNTSDVTSGPVVTGFDDDCVAGSMRRKRKKFRSIVEIYKISKIYTSKKDFVIFALLINLMDIGERHEENEEGGLVPPKASIGLKTLVVGSLVGNTGQFDGGRGGGRLPTSSEAAGIHGGGSRNSGGSVILMVCNEYKEVVLVG</sequence>
<feature type="compositionally biased region" description="Basic and acidic residues" evidence="1">
    <location>
        <begin position="54"/>
        <end position="63"/>
    </location>
</feature>
<accession>A0A5N6LLG9</accession>
<evidence type="ECO:0000313" key="2">
    <source>
        <dbReference type="EMBL" id="KAD2393036.1"/>
    </source>
</evidence>
<evidence type="ECO:0000256" key="1">
    <source>
        <dbReference type="SAM" id="MobiDB-lite"/>
    </source>
</evidence>
<proteinExistence type="predicted"/>
<feature type="region of interest" description="Disordered" evidence="1">
    <location>
        <begin position="164"/>
        <end position="184"/>
    </location>
</feature>
<feature type="region of interest" description="Disordered" evidence="1">
    <location>
        <begin position="47"/>
        <end position="73"/>
    </location>
</feature>
<reference evidence="2 3" key="1">
    <citation type="submission" date="2019-05" db="EMBL/GenBank/DDBJ databases">
        <title>Mikania micrantha, genome provides insights into the molecular mechanism of rapid growth.</title>
        <authorList>
            <person name="Liu B."/>
        </authorList>
    </citation>
    <scope>NUCLEOTIDE SEQUENCE [LARGE SCALE GENOMIC DNA]</scope>
    <source>
        <strain evidence="2">NLD-2019</strain>
        <tissue evidence="2">Leaf</tissue>
    </source>
</reference>
<protein>
    <submittedName>
        <fullName evidence="2">Uncharacterized protein</fullName>
    </submittedName>
</protein>
<gene>
    <name evidence="2" type="ORF">E3N88_40013</name>
</gene>
<dbReference type="OrthoDB" id="1739516at2759"/>
<evidence type="ECO:0000313" key="3">
    <source>
        <dbReference type="Proteomes" id="UP000326396"/>
    </source>
</evidence>
<dbReference type="AlphaFoldDB" id="A0A5N6LLG9"/>
<keyword evidence="3" id="KW-1185">Reference proteome</keyword>
<organism evidence="2 3">
    <name type="scientific">Mikania micrantha</name>
    <name type="common">bitter vine</name>
    <dbReference type="NCBI Taxonomy" id="192012"/>
    <lineage>
        <taxon>Eukaryota</taxon>
        <taxon>Viridiplantae</taxon>
        <taxon>Streptophyta</taxon>
        <taxon>Embryophyta</taxon>
        <taxon>Tracheophyta</taxon>
        <taxon>Spermatophyta</taxon>
        <taxon>Magnoliopsida</taxon>
        <taxon>eudicotyledons</taxon>
        <taxon>Gunneridae</taxon>
        <taxon>Pentapetalae</taxon>
        <taxon>asterids</taxon>
        <taxon>campanulids</taxon>
        <taxon>Asterales</taxon>
        <taxon>Asteraceae</taxon>
        <taxon>Asteroideae</taxon>
        <taxon>Heliantheae alliance</taxon>
        <taxon>Eupatorieae</taxon>
        <taxon>Mikania</taxon>
    </lineage>
</organism>
<comment type="caution">
    <text evidence="2">The sequence shown here is derived from an EMBL/GenBank/DDBJ whole genome shotgun (WGS) entry which is preliminary data.</text>
</comment>
<dbReference type="Proteomes" id="UP000326396">
    <property type="component" value="Linkage Group LG9"/>
</dbReference>
<name>A0A5N6LLG9_9ASTR</name>
<dbReference type="EMBL" id="SZYD01000019">
    <property type="protein sequence ID" value="KAD2393036.1"/>
    <property type="molecule type" value="Genomic_DNA"/>
</dbReference>